<evidence type="ECO:0000256" key="1">
    <source>
        <dbReference type="ARBA" id="ARBA00009919"/>
    </source>
</evidence>
<sequence length="253" mass="27625">MELSDKEQVRYSRQLMLEQVGFTGQKKLKQSKVLIIGAGGLGSPAALYLAASGIGHLTLIDDDKVELSNLQRQILYKVNHLGQNKVIAAQKSLLSLNNQIECIGVVDKLAEHNAAKWIASHDVVLDCSDNFATRYLVNQHCVQLHKPLISGAAIAIQGQVVCIANHLQSHRDAQGCYQCLFPPSSAQENLNCSNAGVFAPLLGIIGAMQAQQCLNVLLDHDFQSQFIVFDAINFKQTRFNLTADEGCSICRAP</sequence>
<dbReference type="InterPro" id="IPR035985">
    <property type="entry name" value="Ubiquitin-activating_enz"/>
</dbReference>
<dbReference type="SUPFAM" id="SSF69572">
    <property type="entry name" value="Activating enzymes of the ubiquitin-like proteins"/>
    <property type="match status" value="1"/>
</dbReference>
<proteinExistence type="inferred from homology"/>
<comment type="similarity">
    <text evidence="1">Belongs to the HesA/MoeB/ThiF family.</text>
</comment>
<dbReference type="FunFam" id="3.40.50.720:FF:000080">
    <property type="entry name" value="Thiazole biosynthesis adenylyltransferase ThiF"/>
    <property type="match status" value="1"/>
</dbReference>
<dbReference type="InterPro" id="IPR045886">
    <property type="entry name" value="ThiF/MoeB/HesA"/>
</dbReference>
<keyword evidence="3" id="KW-0808">Transferase</keyword>
<reference evidence="3 4" key="1">
    <citation type="submission" date="2006-02" db="EMBL/GenBank/DDBJ databases">
        <authorList>
            <person name="Moran M.A."/>
            <person name="Kjelleberg S."/>
            <person name="Egan S."/>
            <person name="Saunders N."/>
            <person name="Thomas T."/>
            <person name="Ferriera S."/>
            <person name="Johnson J."/>
            <person name="Kravitz S."/>
            <person name="Halpern A."/>
            <person name="Remington K."/>
            <person name="Beeson K."/>
            <person name="Tran B."/>
            <person name="Rogers Y.-H."/>
            <person name="Friedman R."/>
            <person name="Venter J.C."/>
        </authorList>
    </citation>
    <scope>NUCLEOTIDE SEQUENCE [LARGE SCALE GENOMIC DNA]</scope>
    <source>
        <strain evidence="3 4">D2</strain>
    </source>
</reference>
<keyword evidence="4" id="KW-1185">Reference proteome</keyword>
<dbReference type="CDD" id="cd00757">
    <property type="entry name" value="ThiF_MoeB_HesA_family"/>
    <property type="match status" value="1"/>
</dbReference>
<name>A4C8L2_9GAMM</name>
<dbReference type="GO" id="GO:0005829">
    <property type="term" value="C:cytosol"/>
    <property type="evidence" value="ECO:0007669"/>
    <property type="project" value="TreeGrafter"/>
</dbReference>
<dbReference type="EMBL" id="AAOH01000003">
    <property type="protein sequence ID" value="EAR28927.1"/>
    <property type="molecule type" value="Genomic_DNA"/>
</dbReference>
<feature type="domain" description="THIF-type NAD/FAD binding fold" evidence="2">
    <location>
        <begin position="11"/>
        <end position="248"/>
    </location>
</feature>
<dbReference type="eggNOG" id="COG0476">
    <property type="taxonomic scope" value="Bacteria"/>
</dbReference>
<dbReference type="InterPro" id="IPR000594">
    <property type="entry name" value="ThiF_NAD_FAD-bd"/>
</dbReference>
<evidence type="ECO:0000313" key="3">
    <source>
        <dbReference type="EMBL" id="EAR28927.1"/>
    </source>
</evidence>
<dbReference type="Gene3D" id="3.40.50.720">
    <property type="entry name" value="NAD(P)-binding Rossmann-like Domain"/>
    <property type="match status" value="1"/>
</dbReference>
<dbReference type="GO" id="GO:0004792">
    <property type="term" value="F:thiosulfate-cyanide sulfurtransferase activity"/>
    <property type="evidence" value="ECO:0007669"/>
    <property type="project" value="TreeGrafter"/>
</dbReference>
<dbReference type="STRING" id="87626.PTD2_07784"/>
<dbReference type="Proteomes" id="UP000006201">
    <property type="component" value="Unassembled WGS sequence"/>
</dbReference>
<dbReference type="GO" id="GO:0008146">
    <property type="term" value="F:sulfotransferase activity"/>
    <property type="evidence" value="ECO:0007669"/>
    <property type="project" value="TreeGrafter"/>
</dbReference>
<evidence type="ECO:0000313" key="4">
    <source>
        <dbReference type="Proteomes" id="UP000006201"/>
    </source>
</evidence>
<comment type="caution">
    <text evidence="3">The sequence shown here is derived from an EMBL/GenBank/DDBJ whole genome shotgun (WGS) entry which is preliminary data.</text>
</comment>
<dbReference type="Pfam" id="PF00899">
    <property type="entry name" value="ThiF"/>
    <property type="match status" value="1"/>
</dbReference>
<keyword evidence="3" id="KW-0548">Nucleotidyltransferase</keyword>
<dbReference type="GO" id="GO:0016779">
    <property type="term" value="F:nucleotidyltransferase activity"/>
    <property type="evidence" value="ECO:0007669"/>
    <property type="project" value="UniProtKB-KW"/>
</dbReference>
<dbReference type="PANTHER" id="PTHR10953">
    <property type="entry name" value="UBIQUITIN-ACTIVATING ENZYME E1"/>
    <property type="match status" value="1"/>
</dbReference>
<organism evidence="3 4">
    <name type="scientific">Pseudoalteromonas tunicata D2</name>
    <dbReference type="NCBI Taxonomy" id="87626"/>
    <lineage>
        <taxon>Bacteria</taxon>
        <taxon>Pseudomonadati</taxon>
        <taxon>Pseudomonadota</taxon>
        <taxon>Gammaproteobacteria</taxon>
        <taxon>Alteromonadales</taxon>
        <taxon>Pseudoalteromonadaceae</taxon>
        <taxon>Pseudoalteromonas</taxon>
    </lineage>
</organism>
<accession>A4C8L2</accession>
<dbReference type="AlphaFoldDB" id="A4C8L2"/>
<dbReference type="HOGENOM" id="CLU_013325_10_3_6"/>
<dbReference type="NCBIfam" id="NF004281">
    <property type="entry name" value="PRK05690.1"/>
    <property type="match status" value="1"/>
</dbReference>
<dbReference type="GO" id="GO:0008641">
    <property type="term" value="F:ubiquitin-like modifier activating enzyme activity"/>
    <property type="evidence" value="ECO:0007669"/>
    <property type="project" value="InterPro"/>
</dbReference>
<protein>
    <submittedName>
        <fullName evidence="3">Putative adenylyltransferase thiamine biosynthesis protein</fullName>
    </submittedName>
</protein>
<evidence type="ECO:0000259" key="2">
    <source>
        <dbReference type="Pfam" id="PF00899"/>
    </source>
</evidence>
<gene>
    <name evidence="3" type="ORF">PTD2_07784</name>
</gene>
<dbReference type="PANTHER" id="PTHR10953:SF102">
    <property type="entry name" value="ADENYLYLTRANSFERASE AND SULFURTRANSFERASE MOCS3"/>
    <property type="match status" value="1"/>
</dbReference>